<evidence type="ECO:0000313" key="2">
    <source>
        <dbReference type="Proteomes" id="UP001595629"/>
    </source>
</evidence>
<accession>A0ABV7TIQ8</accession>
<sequence length="226" mass="25458">MRLFLCLAILVLATCGRPLTEGERAFVTRIHGEGVDIDRLRLVDGAPVGAVTFKREPRPRVACRERILPPVKEEIVTVKPAAVALFNRIFFSEDWYLDDYMDEFPQAMNLIAGMLLAHEVTHVWQWQNRRVTGYHPLRAAAEHGASSDPYLFELGEAPNFLAYGYEQQGAIVEEYVCCRALAPTATRTKRLHEMIAAVMPVTDLPQSREADVYLPWDGAEIDGICD</sequence>
<keyword evidence="2" id="KW-1185">Reference proteome</keyword>
<protein>
    <recommendedName>
        <fullName evidence="3">DUF4157 domain-containing protein</fullName>
    </recommendedName>
</protein>
<gene>
    <name evidence="1" type="ORF">ACFORG_15580</name>
</gene>
<dbReference type="EMBL" id="JBHRXI010000016">
    <property type="protein sequence ID" value="MFC3615186.1"/>
    <property type="molecule type" value="Genomic_DNA"/>
</dbReference>
<organism evidence="1 2">
    <name type="scientific">Lutimaribacter marinistellae</name>
    <dbReference type="NCBI Taxonomy" id="1820329"/>
    <lineage>
        <taxon>Bacteria</taxon>
        <taxon>Pseudomonadati</taxon>
        <taxon>Pseudomonadota</taxon>
        <taxon>Alphaproteobacteria</taxon>
        <taxon>Rhodobacterales</taxon>
        <taxon>Roseobacteraceae</taxon>
        <taxon>Lutimaribacter</taxon>
    </lineage>
</organism>
<name>A0ABV7TIQ8_9RHOB</name>
<reference evidence="2" key="1">
    <citation type="journal article" date="2019" name="Int. J. Syst. Evol. Microbiol.">
        <title>The Global Catalogue of Microorganisms (GCM) 10K type strain sequencing project: providing services to taxonomists for standard genome sequencing and annotation.</title>
        <authorList>
            <consortium name="The Broad Institute Genomics Platform"/>
            <consortium name="The Broad Institute Genome Sequencing Center for Infectious Disease"/>
            <person name="Wu L."/>
            <person name="Ma J."/>
        </authorList>
    </citation>
    <scope>NUCLEOTIDE SEQUENCE [LARGE SCALE GENOMIC DNA]</scope>
    <source>
        <strain evidence="2">KCTC 42911</strain>
    </source>
</reference>
<comment type="caution">
    <text evidence="1">The sequence shown here is derived from an EMBL/GenBank/DDBJ whole genome shotgun (WGS) entry which is preliminary data.</text>
</comment>
<dbReference type="RefSeq" id="WP_386736627.1">
    <property type="nucleotide sequence ID" value="NZ_JBHRXI010000016.1"/>
</dbReference>
<evidence type="ECO:0000313" key="1">
    <source>
        <dbReference type="EMBL" id="MFC3615186.1"/>
    </source>
</evidence>
<evidence type="ECO:0008006" key="3">
    <source>
        <dbReference type="Google" id="ProtNLM"/>
    </source>
</evidence>
<dbReference type="Proteomes" id="UP001595629">
    <property type="component" value="Unassembled WGS sequence"/>
</dbReference>
<proteinExistence type="predicted"/>